<evidence type="ECO:0000259" key="2">
    <source>
        <dbReference type="Pfam" id="PF08547"/>
    </source>
</evidence>
<keyword evidence="5" id="KW-1185">Reference proteome</keyword>
<dbReference type="Pfam" id="PF08547">
    <property type="entry name" value="CIA30"/>
    <property type="match status" value="1"/>
</dbReference>
<feature type="compositionally biased region" description="Pro residues" evidence="1">
    <location>
        <begin position="575"/>
        <end position="585"/>
    </location>
</feature>
<dbReference type="AlphaFoldDB" id="A0AAW1TD69"/>
<dbReference type="InterPro" id="IPR016040">
    <property type="entry name" value="NAD(P)-bd_dom"/>
</dbReference>
<dbReference type="PANTHER" id="PTHR15020:SF11">
    <property type="entry name" value="OS06G0360300 PROTEIN"/>
    <property type="match status" value="1"/>
</dbReference>
<dbReference type="InterPro" id="IPR013857">
    <property type="entry name" value="NADH-UbQ_OxRdtase-assoc_prot30"/>
</dbReference>
<feature type="domain" description="NADH:ubiquinone oxidoreductase intermediate-associated protein 30" evidence="2">
    <location>
        <begin position="254"/>
        <end position="416"/>
    </location>
</feature>
<organism evidence="4 5">
    <name type="scientific">Apatococcus fuscideae</name>
    <dbReference type="NCBI Taxonomy" id="2026836"/>
    <lineage>
        <taxon>Eukaryota</taxon>
        <taxon>Viridiplantae</taxon>
        <taxon>Chlorophyta</taxon>
        <taxon>core chlorophytes</taxon>
        <taxon>Trebouxiophyceae</taxon>
        <taxon>Chlorellales</taxon>
        <taxon>Chlorellaceae</taxon>
        <taxon>Apatococcus</taxon>
    </lineage>
</organism>
<feature type="region of interest" description="Disordered" evidence="1">
    <location>
        <begin position="1"/>
        <end position="46"/>
    </location>
</feature>
<accession>A0AAW1TD69</accession>
<evidence type="ECO:0000313" key="5">
    <source>
        <dbReference type="Proteomes" id="UP001485043"/>
    </source>
</evidence>
<dbReference type="Pfam" id="PF13460">
    <property type="entry name" value="NAD_binding_10"/>
    <property type="match status" value="1"/>
</dbReference>
<protein>
    <submittedName>
        <fullName evidence="4">Uncharacterized protein</fullName>
    </submittedName>
</protein>
<dbReference type="Gene3D" id="3.40.50.720">
    <property type="entry name" value="NAD(P)-binding Rossmann-like Domain"/>
    <property type="match status" value="2"/>
</dbReference>
<gene>
    <name evidence="4" type="ORF">WJX84_005642</name>
</gene>
<dbReference type="SUPFAM" id="SSF51735">
    <property type="entry name" value="NAD(P)-binding Rossmann-fold domains"/>
    <property type="match status" value="1"/>
</dbReference>
<evidence type="ECO:0000259" key="3">
    <source>
        <dbReference type="Pfam" id="PF13460"/>
    </source>
</evidence>
<name>A0AAW1TD69_9CHLO</name>
<evidence type="ECO:0000313" key="4">
    <source>
        <dbReference type="EMBL" id="KAK9867520.1"/>
    </source>
</evidence>
<dbReference type="SUPFAM" id="SSF49785">
    <property type="entry name" value="Galactose-binding domain-like"/>
    <property type="match status" value="1"/>
</dbReference>
<dbReference type="EMBL" id="JALJOV010000082">
    <property type="protein sequence ID" value="KAK9867520.1"/>
    <property type="molecule type" value="Genomic_DNA"/>
</dbReference>
<evidence type="ECO:0000256" key="1">
    <source>
        <dbReference type="SAM" id="MobiDB-lite"/>
    </source>
</evidence>
<comment type="caution">
    <text evidence="4">The sequence shown here is derived from an EMBL/GenBank/DDBJ whole genome shotgun (WGS) entry which is preliminary data.</text>
</comment>
<feature type="compositionally biased region" description="Basic and acidic residues" evidence="1">
    <location>
        <begin position="586"/>
        <end position="595"/>
    </location>
</feature>
<reference evidence="4 5" key="1">
    <citation type="journal article" date="2024" name="Nat. Commun.">
        <title>Phylogenomics reveals the evolutionary origins of lichenization in chlorophyte algae.</title>
        <authorList>
            <person name="Puginier C."/>
            <person name="Libourel C."/>
            <person name="Otte J."/>
            <person name="Skaloud P."/>
            <person name="Haon M."/>
            <person name="Grisel S."/>
            <person name="Petersen M."/>
            <person name="Berrin J.G."/>
            <person name="Delaux P.M."/>
            <person name="Dal Grande F."/>
            <person name="Keller J."/>
        </authorList>
    </citation>
    <scope>NUCLEOTIDE SEQUENCE [LARGE SCALE GENOMIC DNA]</scope>
    <source>
        <strain evidence="4 5">SAG 2523</strain>
    </source>
</reference>
<dbReference type="PANTHER" id="PTHR15020">
    <property type="entry name" value="FLAVIN REDUCTASE-RELATED"/>
    <property type="match status" value="1"/>
</dbReference>
<dbReference type="InterPro" id="IPR036291">
    <property type="entry name" value="NAD(P)-bd_dom_sf"/>
</dbReference>
<feature type="region of interest" description="Disordered" evidence="1">
    <location>
        <begin position="570"/>
        <end position="628"/>
    </location>
</feature>
<feature type="compositionally biased region" description="Basic and acidic residues" evidence="1">
    <location>
        <begin position="607"/>
        <end position="621"/>
    </location>
</feature>
<feature type="compositionally biased region" description="Basic residues" evidence="1">
    <location>
        <begin position="35"/>
        <end position="46"/>
    </location>
</feature>
<sequence length="628" mass="66921">MSASLFTIGTADPSLLDPRRAPALPASSKEGPLQSRRKPSKGRRPLPVRALPAELDSGSLPVLAGGLVTVLGAVALGLRYSQQGEGLQQLEGEMTTSSSNAPRKNSVLVLGSSGKLGRLIVAELLRNGRSVVAAGRDAERIQGVLAEMGLEAGQQASVSYASNGAGGPLLEIEGGWDVTEPSLLGKAERWQGVSQVVCALGSKFGRQEDGSMGYIDGMSPERVDKQGVQNVAQAAAKALQRQPQRVQTTQVLSMSSQEDLARWKSLDDPVMGGKSSSSIGPSESGGALWTGEVITEGGGFCGNRVQLDNLDMRAYDGISFKVKGDGSSMKLSLKTAAIQERRPVAYQATFDTVEGETVEVRLAWHQFLPVDKAFIIDSLPPLDPSQITALGFNHSRFSYNGLPNPRFHAGRFSMEVVGGFCGWKAPRTEVLLVSSAAVERNARIGNDAEARKADIPIVQLNPGGVLNQKYAGETALRSSGAAYTILRPVGLSREAEEQSFELEASQGDRIVGIISRPEVAAVVAAALDSPASSGKTIEVRRRSKEESQGLQSDLGSLFLAAVEDRHRPRIGLPYLPTPVPPPPPPSEERKQEILQDSRVQGAMQRNRQTDDAKLTQREGAREPVTAGR</sequence>
<dbReference type="InterPro" id="IPR008979">
    <property type="entry name" value="Galactose-bd-like_sf"/>
</dbReference>
<proteinExistence type="predicted"/>
<feature type="domain" description="NAD(P)-binding" evidence="3">
    <location>
        <begin position="458"/>
        <end position="530"/>
    </location>
</feature>
<dbReference type="Proteomes" id="UP001485043">
    <property type="component" value="Unassembled WGS sequence"/>
</dbReference>